<feature type="compositionally biased region" description="Basic and acidic residues" evidence="1">
    <location>
        <begin position="1"/>
        <end position="17"/>
    </location>
</feature>
<dbReference type="AlphaFoldDB" id="A0A381Q8H6"/>
<proteinExistence type="predicted"/>
<keyword evidence="2" id="KW-0812">Transmembrane</keyword>
<gene>
    <name evidence="3" type="ORF">METZ01_LOCUS28480</name>
</gene>
<evidence type="ECO:0000256" key="1">
    <source>
        <dbReference type="SAM" id="MobiDB-lite"/>
    </source>
</evidence>
<accession>A0A381Q8H6</accession>
<sequence length="274" mass="30715">MDQRMQRGDPNRVEHPSRTRSGFSSSRVWWVCFAASVAIHFLAVAIYPFFGNTVNIDAISFSFPNVSGRTEGIQVLRLVEVADPIASERPDDPEEIEDVDDPEPPMTPVPIEGTPDPELIPPPPSGAELLRPNLSNPILWEALSSGVLDITLKQREQLLIASALARWNDSAATSLAAEAAAMDWTFTDDEGKRWGVSPGKIHLGDITLPLPFGFGTVVGKREEVNDRLWQWDEIYRQGVRAEVNESWRDRAEAIRRRRDRERTAVQPDTSRVPR</sequence>
<evidence type="ECO:0000256" key="2">
    <source>
        <dbReference type="SAM" id="Phobius"/>
    </source>
</evidence>
<feature type="region of interest" description="Disordered" evidence="1">
    <location>
        <begin position="86"/>
        <end position="127"/>
    </location>
</feature>
<feature type="compositionally biased region" description="Acidic residues" evidence="1">
    <location>
        <begin position="91"/>
        <end position="103"/>
    </location>
</feature>
<evidence type="ECO:0000313" key="3">
    <source>
        <dbReference type="EMBL" id="SUZ75626.1"/>
    </source>
</evidence>
<reference evidence="3" key="1">
    <citation type="submission" date="2018-05" db="EMBL/GenBank/DDBJ databases">
        <authorList>
            <person name="Lanie J.A."/>
            <person name="Ng W.-L."/>
            <person name="Kazmierczak K.M."/>
            <person name="Andrzejewski T.M."/>
            <person name="Davidsen T.M."/>
            <person name="Wayne K.J."/>
            <person name="Tettelin H."/>
            <person name="Glass J.I."/>
            <person name="Rusch D."/>
            <person name="Podicherti R."/>
            <person name="Tsui H.-C.T."/>
            <person name="Winkler M.E."/>
        </authorList>
    </citation>
    <scope>NUCLEOTIDE SEQUENCE</scope>
</reference>
<dbReference type="EMBL" id="UINC01001252">
    <property type="protein sequence ID" value="SUZ75626.1"/>
    <property type="molecule type" value="Genomic_DNA"/>
</dbReference>
<feature type="region of interest" description="Disordered" evidence="1">
    <location>
        <begin position="1"/>
        <end position="21"/>
    </location>
</feature>
<name>A0A381Q8H6_9ZZZZ</name>
<organism evidence="3">
    <name type="scientific">marine metagenome</name>
    <dbReference type="NCBI Taxonomy" id="408172"/>
    <lineage>
        <taxon>unclassified sequences</taxon>
        <taxon>metagenomes</taxon>
        <taxon>ecological metagenomes</taxon>
    </lineage>
</organism>
<keyword evidence="2" id="KW-0472">Membrane</keyword>
<keyword evidence="2" id="KW-1133">Transmembrane helix</keyword>
<feature type="transmembrane region" description="Helical" evidence="2">
    <location>
        <begin position="28"/>
        <end position="50"/>
    </location>
</feature>
<protein>
    <submittedName>
        <fullName evidence="3">Uncharacterized protein</fullName>
    </submittedName>
</protein>